<keyword evidence="2" id="KW-1185">Reference proteome</keyword>
<dbReference type="EMBL" id="BGZK01001652">
    <property type="protein sequence ID" value="GBP83974.1"/>
    <property type="molecule type" value="Genomic_DNA"/>
</dbReference>
<gene>
    <name evidence="1" type="ORF">EVAR_46604_1</name>
</gene>
<protein>
    <submittedName>
        <fullName evidence="1">Uncharacterized protein</fullName>
    </submittedName>
</protein>
<dbReference type="STRING" id="151549.A0A4C1ZA33"/>
<evidence type="ECO:0000313" key="1">
    <source>
        <dbReference type="EMBL" id="GBP83974.1"/>
    </source>
</evidence>
<name>A0A4C1ZA33_EUMVA</name>
<evidence type="ECO:0000313" key="2">
    <source>
        <dbReference type="Proteomes" id="UP000299102"/>
    </source>
</evidence>
<organism evidence="1 2">
    <name type="scientific">Eumeta variegata</name>
    <name type="common">Bagworm moth</name>
    <name type="synonym">Eumeta japonica</name>
    <dbReference type="NCBI Taxonomy" id="151549"/>
    <lineage>
        <taxon>Eukaryota</taxon>
        <taxon>Metazoa</taxon>
        <taxon>Ecdysozoa</taxon>
        <taxon>Arthropoda</taxon>
        <taxon>Hexapoda</taxon>
        <taxon>Insecta</taxon>
        <taxon>Pterygota</taxon>
        <taxon>Neoptera</taxon>
        <taxon>Endopterygota</taxon>
        <taxon>Lepidoptera</taxon>
        <taxon>Glossata</taxon>
        <taxon>Ditrysia</taxon>
        <taxon>Tineoidea</taxon>
        <taxon>Psychidae</taxon>
        <taxon>Oiketicinae</taxon>
        <taxon>Eumeta</taxon>
    </lineage>
</organism>
<dbReference type="AlphaFoldDB" id="A0A4C1ZA33"/>
<reference evidence="1 2" key="1">
    <citation type="journal article" date="2019" name="Commun. Biol.">
        <title>The bagworm genome reveals a unique fibroin gene that provides high tensile strength.</title>
        <authorList>
            <person name="Kono N."/>
            <person name="Nakamura H."/>
            <person name="Ohtoshi R."/>
            <person name="Tomita M."/>
            <person name="Numata K."/>
            <person name="Arakawa K."/>
        </authorList>
    </citation>
    <scope>NUCLEOTIDE SEQUENCE [LARGE SCALE GENOMIC DNA]</scope>
</reference>
<comment type="caution">
    <text evidence="1">The sequence shown here is derived from an EMBL/GenBank/DDBJ whole genome shotgun (WGS) entry which is preliminary data.</text>
</comment>
<accession>A0A4C1ZA33</accession>
<sequence length="320" mass="35612">MRNFLPRTLRPWNDLGSVLLLGLSSALGGVSALLLLAVPVGRLTLTYPPAVELVARCDAGRLSLNHINDYPCEPQHPYAYDVTLTILSCGFVCELPQNTSLELANRIPYLQSYDIHIRTGMTAHFDYRHTVTSRRPPVTAPKADQSSSRLLKNDPYFNISISRVSETTMYFPAPNVYQMDCSLDSNNGTCVFGKGDILVSESNTEDMFRVRVSHKVQKLKKPVKKFWIEAISSFNRSHPVNDPDYDGVDTVTCNDNFSLDDTSGGLSEAVYVRAGGALLTRCASACAAAAPRKALCENQKQQIEIDPIFTFWTYLVYEKK</sequence>
<dbReference type="Proteomes" id="UP000299102">
    <property type="component" value="Unassembled WGS sequence"/>
</dbReference>
<dbReference type="OrthoDB" id="10061976at2759"/>
<proteinExistence type="predicted"/>